<dbReference type="EMBL" id="ML122255">
    <property type="protein sequence ID" value="RPD63704.1"/>
    <property type="molecule type" value="Genomic_DNA"/>
</dbReference>
<organism evidence="2 3">
    <name type="scientific">Lentinus tigrinus ALCF2SS1-6</name>
    <dbReference type="NCBI Taxonomy" id="1328759"/>
    <lineage>
        <taxon>Eukaryota</taxon>
        <taxon>Fungi</taxon>
        <taxon>Dikarya</taxon>
        <taxon>Basidiomycota</taxon>
        <taxon>Agaricomycotina</taxon>
        <taxon>Agaricomycetes</taxon>
        <taxon>Polyporales</taxon>
        <taxon>Polyporaceae</taxon>
        <taxon>Lentinus</taxon>
    </lineage>
</organism>
<reference evidence="2" key="1">
    <citation type="journal article" date="2018" name="Genome Biol. Evol.">
        <title>Genomics and development of Lentinus tigrinus, a white-rot wood-decaying mushroom with dimorphic fruiting bodies.</title>
        <authorList>
            <person name="Wu B."/>
            <person name="Xu Z."/>
            <person name="Knudson A."/>
            <person name="Carlson A."/>
            <person name="Chen N."/>
            <person name="Kovaka S."/>
            <person name="LaButti K."/>
            <person name="Lipzen A."/>
            <person name="Pennachio C."/>
            <person name="Riley R."/>
            <person name="Schakwitz W."/>
            <person name="Umezawa K."/>
            <person name="Ohm R.A."/>
            <person name="Grigoriev I.V."/>
            <person name="Nagy L.G."/>
            <person name="Gibbons J."/>
            <person name="Hibbett D."/>
        </authorList>
    </citation>
    <scope>NUCLEOTIDE SEQUENCE [LARGE SCALE GENOMIC DNA]</scope>
    <source>
        <strain evidence="2">ALCF2SS1-6</strain>
    </source>
</reference>
<gene>
    <name evidence="2" type="ORF">L227DRAFT_358990</name>
</gene>
<accession>A0A5C2SKC2</accession>
<dbReference type="AlphaFoldDB" id="A0A5C2SKC2"/>
<evidence type="ECO:0000313" key="2">
    <source>
        <dbReference type="EMBL" id="RPD63704.1"/>
    </source>
</evidence>
<sequence length="93" mass="10317">MTPAPPRITENTAASRRSRGRLVCCVCALLAAVDLLASEEGVRLIDFSPMYFCCSLPNAIAFTAFFFLFTIKRKKNLFSPSSVSFDSKERSTK</sequence>
<keyword evidence="1" id="KW-0812">Transmembrane</keyword>
<keyword evidence="1" id="KW-0472">Membrane</keyword>
<dbReference type="Proteomes" id="UP000313359">
    <property type="component" value="Unassembled WGS sequence"/>
</dbReference>
<keyword evidence="1" id="KW-1133">Transmembrane helix</keyword>
<protein>
    <submittedName>
        <fullName evidence="2">Uncharacterized protein</fullName>
    </submittedName>
</protein>
<proteinExistence type="predicted"/>
<feature type="transmembrane region" description="Helical" evidence="1">
    <location>
        <begin position="48"/>
        <end position="71"/>
    </location>
</feature>
<keyword evidence="3" id="KW-1185">Reference proteome</keyword>
<name>A0A5C2SKC2_9APHY</name>
<evidence type="ECO:0000313" key="3">
    <source>
        <dbReference type="Proteomes" id="UP000313359"/>
    </source>
</evidence>
<evidence type="ECO:0000256" key="1">
    <source>
        <dbReference type="SAM" id="Phobius"/>
    </source>
</evidence>